<accession>A0A1L9R849</accession>
<evidence type="ECO:0000313" key="3">
    <source>
        <dbReference type="Proteomes" id="UP000184383"/>
    </source>
</evidence>
<proteinExistence type="predicted"/>
<sequence>MLVILNLLKSAPSPLSISVSTIGAHISCSLIRRPTALREGMRRNSASDWPVPPILLQAFAKPIKKHQKLWAHRVTETPSALLQHRHIHYFPLIESQCTNCRRNRDQLSPTRGRGISVFVGEDAFIPVCCLVVERHVFFHLSSHHSQNGPRQSPPQSHPHSHCLRHRRGSRGLFPLQTPP</sequence>
<gene>
    <name evidence="2" type="ORF">ASPWEDRAFT_679004</name>
</gene>
<feature type="compositionally biased region" description="Basic residues" evidence="1">
    <location>
        <begin position="158"/>
        <end position="169"/>
    </location>
</feature>
<protein>
    <submittedName>
        <fullName evidence="2">Uncharacterized protein</fullName>
    </submittedName>
</protein>
<evidence type="ECO:0000313" key="2">
    <source>
        <dbReference type="EMBL" id="OJJ31096.1"/>
    </source>
</evidence>
<dbReference type="VEuPathDB" id="FungiDB:ASPWEDRAFT_679004"/>
<reference evidence="3" key="1">
    <citation type="journal article" date="2017" name="Genome Biol.">
        <title>Comparative genomics reveals high biological diversity and specific adaptations in the industrially and medically important fungal genus Aspergillus.</title>
        <authorList>
            <person name="de Vries R.P."/>
            <person name="Riley R."/>
            <person name="Wiebenga A."/>
            <person name="Aguilar-Osorio G."/>
            <person name="Amillis S."/>
            <person name="Uchima C.A."/>
            <person name="Anderluh G."/>
            <person name="Asadollahi M."/>
            <person name="Askin M."/>
            <person name="Barry K."/>
            <person name="Battaglia E."/>
            <person name="Bayram O."/>
            <person name="Benocci T."/>
            <person name="Braus-Stromeyer S.A."/>
            <person name="Caldana C."/>
            <person name="Canovas D."/>
            <person name="Cerqueira G.C."/>
            <person name="Chen F."/>
            <person name="Chen W."/>
            <person name="Choi C."/>
            <person name="Clum A."/>
            <person name="Dos Santos R.A."/>
            <person name="Damasio A.R."/>
            <person name="Diallinas G."/>
            <person name="Emri T."/>
            <person name="Fekete E."/>
            <person name="Flipphi M."/>
            <person name="Freyberg S."/>
            <person name="Gallo A."/>
            <person name="Gournas C."/>
            <person name="Habgood R."/>
            <person name="Hainaut M."/>
            <person name="Harispe M.L."/>
            <person name="Henrissat B."/>
            <person name="Hilden K.S."/>
            <person name="Hope R."/>
            <person name="Hossain A."/>
            <person name="Karabika E."/>
            <person name="Karaffa L."/>
            <person name="Karanyi Z."/>
            <person name="Krasevec N."/>
            <person name="Kuo A."/>
            <person name="Kusch H."/>
            <person name="LaButti K."/>
            <person name="Lagendijk E.L."/>
            <person name="Lapidus A."/>
            <person name="Levasseur A."/>
            <person name="Lindquist E."/>
            <person name="Lipzen A."/>
            <person name="Logrieco A.F."/>
            <person name="MacCabe A."/>
            <person name="Maekelae M.R."/>
            <person name="Malavazi I."/>
            <person name="Melin P."/>
            <person name="Meyer V."/>
            <person name="Mielnichuk N."/>
            <person name="Miskei M."/>
            <person name="Molnar A.P."/>
            <person name="Mule G."/>
            <person name="Ngan C.Y."/>
            <person name="Orejas M."/>
            <person name="Orosz E."/>
            <person name="Ouedraogo J.P."/>
            <person name="Overkamp K.M."/>
            <person name="Park H.-S."/>
            <person name="Perrone G."/>
            <person name="Piumi F."/>
            <person name="Punt P.J."/>
            <person name="Ram A.F."/>
            <person name="Ramon A."/>
            <person name="Rauscher S."/>
            <person name="Record E."/>
            <person name="Riano-Pachon D.M."/>
            <person name="Robert V."/>
            <person name="Roehrig J."/>
            <person name="Ruller R."/>
            <person name="Salamov A."/>
            <person name="Salih N.S."/>
            <person name="Samson R.A."/>
            <person name="Sandor E."/>
            <person name="Sanguinetti M."/>
            <person name="Schuetze T."/>
            <person name="Sepcic K."/>
            <person name="Shelest E."/>
            <person name="Sherlock G."/>
            <person name="Sophianopoulou V."/>
            <person name="Squina F.M."/>
            <person name="Sun H."/>
            <person name="Susca A."/>
            <person name="Todd R.B."/>
            <person name="Tsang A."/>
            <person name="Unkles S.E."/>
            <person name="van de Wiele N."/>
            <person name="van Rossen-Uffink D."/>
            <person name="Oliveira J.V."/>
            <person name="Vesth T.C."/>
            <person name="Visser J."/>
            <person name="Yu J.-H."/>
            <person name="Zhou M."/>
            <person name="Andersen M.R."/>
            <person name="Archer D.B."/>
            <person name="Baker S.E."/>
            <person name="Benoit I."/>
            <person name="Brakhage A.A."/>
            <person name="Braus G.H."/>
            <person name="Fischer R."/>
            <person name="Frisvad J.C."/>
            <person name="Goldman G.H."/>
            <person name="Houbraken J."/>
            <person name="Oakley B."/>
            <person name="Pocsi I."/>
            <person name="Scazzocchio C."/>
            <person name="Seiboth B."/>
            <person name="vanKuyk P.A."/>
            <person name="Wortman J."/>
            <person name="Dyer P.S."/>
            <person name="Grigoriev I.V."/>
        </authorList>
    </citation>
    <scope>NUCLEOTIDE SEQUENCE [LARGE SCALE GENOMIC DNA]</scope>
    <source>
        <strain evidence="3">DTO 134E9</strain>
    </source>
</reference>
<dbReference type="Proteomes" id="UP000184383">
    <property type="component" value="Unassembled WGS sequence"/>
</dbReference>
<dbReference type="GeneID" id="63754786"/>
<dbReference type="AlphaFoldDB" id="A0A1L9R849"/>
<dbReference type="EMBL" id="KV878216">
    <property type="protein sequence ID" value="OJJ31096.1"/>
    <property type="molecule type" value="Genomic_DNA"/>
</dbReference>
<name>A0A1L9R849_ASPWE</name>
<dbReference type="RefSeq" id="XP_040684773.1">
    <property type="nucleotide sequence ID" value="XM_040838938.1"/>
</dbReference>
<organism evidence="2 3">
    <name type="scientific">Aspergillus wentii DTO 134E9</name>
    <dbReference type="NCBI Taxonomy" id="1073089"/>
    <lineage>
        <taxon>Eukaryota</taxon>
        <taxon>Fungi</taxon>
        <taxon>Dikarya</taxon>
        <taxon>Ascomycota</taxon>
        <taxon>Pezizomycotina</taxon>
        <taxon>Eurotiomycetes</taxon>
        <taxon>Eurotiomycetidae</taxon>
        <taxon>Eurotiales</taxon>
        <taxon>Aspergillaceae</taxon>
        <taxon>Aspergillus</taxon>
        <taxon>Aspergillus subgen. Cremei</taxon>
    </lineage>
</organism>
<keyword evidence="3" id="KW-1185">Reference proteome</keyword>
<feature type="region of interest" description="Disordered" evidence="1">
    <location>
        <begin position="143"/>
        <end position="179"/>
    </location>
</feature>
<evidence type="ECO:0000256" key="1">
    <source>
        <dbReference type="SAM" id="MobiDB-lite"/>
    </source>
</evidence>